<name>A0A8J2STS4_9STRA</name>
<dbReference type="SMART" id="SM00356">
    <property type="entry name" value="ZnF_C3H1"/>
    <property type="match status" value="2"/>
</dbReference>
<feature type="compositionally biased region" description="Basic residues" evidence="6">
    <location>
        <begin position="309"/>
        <end position="319"/>
    </location>
</feature>
<keyword evidence="4" id="KW-0238">DNA-binding</keyword>
<feature type="compositionally biased region" description="Pro residues" evidence="6">
    <location>
        <begin position="54"/>
        <end position="80"/>
    </location>
</feature>
<feature type="compositionally biased region" description="Low complexity" evidence="6">
    <location>
        <begin position="250"/>
        <end position="270"/>
    </location>
</feature>
<dbReference type="Proteomes" id="UP000789595">
    <property type="component" value="Unassembled WGS sequence"/>
</dbReference>
<keyword evidence="3 5" id="KW-0862">Zinc</keyword>
<dbReference type="OrthoDB" id="411372at2759"/>
<feature type="compositionally biased region" description="Pro residues" evidence="6">
    <location>
        <begin position="110"/>
        <end position="123"/>
    </location>
</feature>
<dbReference type="SUPFAM" id="SSF90229">
    <property type="entry name" value="CCCH zinc finger"/>
    <property type="match status" value="1"/>
</dbReference>
<evidence type="ECO:0000256" key="2">
    <source>
        <dbReference type="ARBA" id="ARBA00022771"/>
    </source>
</evidence>
<feature type="region of interest" description="Disordered" evidence="6">
    <location>
        <begin position="419"/>
        <end position="466"/>
    </location>
</feature>
<dbReference type="AlphaFoldDB" id="A0A8J2STS4"/>
<evidence type="ECO:0000259" key="7">
    <source>
        <dbReference type="PROSITE" id="PS50103"/>
    </source>
</evidence>
<dbReference type="GO" id="GO:0003677">
    <property type="term" value="F:DNA binding"/>
    <property type="evidence" value="ECO:0007669"/>
    <property type="project" value="UniProtKB-KW"/>
</dbReference>
<accession>A0A8J2STS4</accession>
<protein>
    <recommendedName>
        <fullName evidence="7">C3H1-type domain-containing protein</fullName>
    </recommendedName>
</protein>
<dbReference type="GO" id="GO:0003729">
    <property type="term" value="F:mRNA binding"/>
    <property type="evidence" value="ECO:0007669"/>
    <property type="project" value="TreeGrafter"/>
</dbReference>
<evidence type="ECO:0000256" key="5">
    <source>
        <dbReference type="PROSITE-ProRule" id="PRU00723"/>
    </source>
</evidence>
<feature type="compositionally biased region" description="Low complexity" evidence="6">
    <location>
        <begin position="8"/>
        <end position="17"/>
    </location>
</feature>
<dbReference type="PROSITE" id="PS50103">
    <property type="entry name" value="ZF_C3H1"/>
    <property type="match status" value="2"/>
</dbReference>
<feature type="compositionally biased region" description="Low complexity" evidence="6">
    <location>
        <begin position="81"/>
        <end position="93"/>
    </location>
</feature>
<dbReference type="GO" id="GO:0008270">
    <property type="term" value="F:zinc ion binding"/>
    <property type="evidence" value="ECO:0007669"/>
    <property type="project" value="UniProtKB-KW"/>
</dbReference>
<keyword evidence="2 5" id="KW-0863">Zinc-finger</keyword>
<feature type="zinc finger region" description="C3H1-type" evidence="5">
    <location>
        <begin position="627"/>
        <end position="655"/>
    </location>
</feature>
<dbReference type="PANTHER" id="PTHR12506:SF20">
    <property type="entry name" value="ZINC FINGER CCCH DOMAIN-CONTAINING PROTEIN 67"/>
    <property type="match status" value="1"/>
</dbReference>
<feature type="compositionally biased region" description="Basic and acidic residues" evidence="6">
    <location>
        <begin position="715"/>
        <end position="769"/>
    </location>
</feature>
<organism evidence="8 9">
    <name type="scientific">Pelagomonas calceolata</name>
    <dbReference type="NCBI Taxonomy" id="35677"/>
    <lineage>
        <taxon>Eukaryota</taxon>
        <taxon>Sar</taxon>
        <taxon>Stramenopiles</taxon>
        <taxon>Ochrophyta</taxon>
        <taxon>Pelagophyceae</taxon>
        <taxon>Pelagomonadales</taxon>
        <taxon>Pelagomonadaceae</taxon>
        <taxon>Pelagomonas</taxon>
    </lineage>
</organism>
<evidence type="ECO:0000256" key="4">
    <source>
        <dbReference type="ARBA" id="ARBA00023125"/>
    </source>
</evidence>
<feature type="compositionally biased region" description="Pro residues" evidence="6">
    <location>
        <begin position="878"/>
        <end position="906"/>
    </location>
</feature>
<dbReference type="InterPro" id="IPR000571">
    <property type="entry name" value="Znf_CCCH"/>
</dbReference>
<comment type="caution">
    <text evidence="8">The sequence shown here is derived from an EMBL/GenBank/DDBJ whole genome shotgun (WGS) entry which is preliminary data.</text>
</comment>
<keyword evidence="9" id="KW-1185">Reference proteome</keyword>
<evidence type="ECO:0000256" key="1">
    <source>
        <dbReference type="ARBA" id="ARBA00022723"/>
    </source>
</evidence>
<feature type="region of interest" description="Disordered" evidence="6">
    <location>
        <begin position="1"/>
        <end position="21"/>
    </location>
</feature>
<gene>
    <name evidence="8" type="ORF">PECAL_5P13530</name>
</gene>
<dbReference type="InterPro" id="IPR013761">
    <property type="entry name" value="SAM/pointed_sf"/>
</dbReference>
<feature type="domain" description="C3H1-type" evidence="7">
    <location>
        <begin position="627"/>
        <end position="655"/>
    </location>
</feature>
<proteinExistence type="predicted"/>
<reference evidence="8" key="1">
    <citation type="submission" date="2021-11" db="EMBL/GenBank/DDBJ databases">
        <authorList>
            <consortium name="Genoscope - CEA"/>
            <person name="William W."/>
        </authorList>
    </citation>
    <scope>NUCLEOTIDE SEQUENCE</scope>
</reference>
<dbReference type="EMBL" id="CAKKNE010000005">
    <property type="protein sequence ID" value="CAH0376757.1"/>
    <property type="molecule type" value="Genomic_DNA"/>
</dbReference>
<feature type="compositionally biased region" description="Low complexity" evidence="6">
    <location>
        <begin position="193"/>
        <end position="204"/>
    </location>
</feature>
<dbReference type="InterPro" id="IPR050974">
    <property type="entry name" value="Plant_ZF_CCCH"/>
</dbReference>
<dbReference type="Pfam" id="PF00642">
    <property type="entry name" value="zf-CCCH"/>
    <property type="match status" value="1"/>
</dbReference>
<evidence type="ECO:0000313" key="9">
    <source>
        <dbReference type="Proteomes" id="UP000789595"/>
    </source>
</evidence>
<evidence type="ECO:0000256" key="3">
    <source>
        <dbReference type="ARBA" id="ARBA00022833"/>
    </source>
</evidence>
<feature type="compositionally biased region" description="Polar residues" evidence="6">
    <location>
        <begin position="794"/>
        <end position="803"/>
    </location>
</feature>
<dbReference type="PANTHER" id="PTHR12506">
    <property type="entry name" value="PROTEIN PHOSPHATASE RELATED"/>
    <property type="match status" value="1"/>
</dbReference>
<feature type="domain" description="C3H1-type" evidence="7">
    <location>
        <begin position="577"/>
        <end position="605"/>
    </location>
</feature>
<evidence type="ECO:0000313" key="8">
    <source>
        <dbReference type="EMBL" id="CAH0376757.1"/>
    </source>
</evidence>
<feature type="compositionally biased region" description="Basic and acidic residues" evidence="6">
    <location>
        <begin position="168"/>
        <end position="178"/>
    </location>
</feature>
<feature type="region of interest" description="Disordered" evidence="6">
    <location>
        <begin position="715"/>
        <end position="906"/>
    </location>
</feature>
<feature type="compositionally biased region" description="Low complexity" evidence="6">
    <location>
        <begin position="286"/>
        <end position="306"/>
    </location>
</feature>
<dbReference type="Gene3D" id="4.10.1000.10">
    <property type="entry name" value="Zinc finger, CCCH-type"/>
    <property type="match status" value="1"/>
</dbReference>
<feature type="compositionally biased region" description="Basic and acidic residues" evidence="6">
    <location>
        <begin position="422"/>
        <end position="459"/>
    </location>
</feature>
<feature type="zinc finger region" description="C3H1-type" evidence="5">
    <location>
        <begin position="577"/>
        <end position="605"/>
    </location>
</feature>
<evidence type="ECO:0000256" key="6">
    <source>
        <dbReference type="SAM" id="MobiDB-lite"/>
    </source>
</evidence>
<feature type="region of interest" description="Disordered" evidence="6">
    <location>
        <begin position="601"/>
        <end position="629"/>
    </location>
</feature>
<dbReference type="Gene3D" id="1.10.150.50">
    <property type="entry name" value="Transcription Factor, Ets-1"/>
    <property type="match status" value="1"/>
</dbReference>
<dbReference type="InterPro" id="IPR036855">
    <property type="entry name" value="Znf_CCCH_sf"/>
</dbReference>
<sequence>MSAPPAPGAANGSTTAADLPYGGDVQAAAKAQDREAIRTIMAWRTAKERGEAPPAAPAPAPPAPAPAAAPAPAPPAPAPEPAEALAAAAAAAPTRRSLSDLVAEQDKRAPPPPAPAPAGPPPSILGVPAGPAPSILGNSTKEDGWAASEPAPPATIDKLKATLAAEVAKADESTKMATEDAPQDGMAAHDKAAAAAVAAMAAGRAPPPPPPQESSGDASEPRAADVTCKPCKSPLLEGVADDNNEEDAAEAYAKAKAKGDAASEAANAANKAKKALEDKPKPLTGAAAKAAYRAAIEARQKAAQAQKPDKKKKEKKARPRRPDAEKKDKKDAKAPEIPEEDIQFMDTVRKHIQATGPLRSNHLNAFYKAHPDIPRKGSGAGQWIATRAEKYGIVVKKPAKYGGPLEFQLAPSNSRKLNIVADRQDDRPPTQLPKKDKETKRREKLEQKKVNERADERIKKEKAKSLPYGGDVQEAIRKKDRKAIRLLMKQQHGNKMPSVDSFLRDSGLYQDYAWLVPLLQENEIDMEALALLDDADYEEMAVDKKTRRVVRNALKKWGTQPSSEKKKGRTVEVPVKAEKQRVCKVYRDTGQCRFGAKCRDRHDVPYSSEPPKKSPRAQRNVATQGDKDGAGLCRRWKQEGSCVFGAKCRFAHGAPLAREAPSRVASPREPRVDSRVVEARKNVEAEHQKLAAEAKAVSEARDALAAERKALAEEQAKALDERRRVAKMRREREEVVKREDAAKAQRERERDELMKQREKIDAQRARAEADFAALQRLELGRRGPPPPRPRAERSNSFNATAQPYQPGPPPDFAGAVDRSYPPRQNTLQPPVRSYSAMRGGGYMQGAAPADGRFAAEYNNQGGFYGQGPPPSSYGAPVGYPPPQQFAPPPMPPVPPQQMQPPPQNFY</sequence>
<feature type="region of interest" description="Disordered" evidence="6">
    <location>
        <begin position="250"/>
        <end position="343"/>
    </location>
</feature>
<keyword evidence="1 5" id="KW-0479">Metal-binding</keyword>
<feature type="compositionally biased region" description="Basic and acidic residues" evidence="6">
    <location>
        <begin position="320"/>
        <end position="336"/>
    </location>
</feature>
<feature type="region of interest" description="Disordered" evidence="6">
    <location>
        <begin position="39"/>
        <end position="228"/>
    </location>
</feature>